<proteinExistence type="predicted"/>
<organism evidence="2 3">
    <name type="scientific">Prorocentrum cordatum</name>
    <dbReference type="NCBI Taxonomy" id="2364126"/>
    <lineage>
        <taxon>Eukaryota</taxon>
        <taxon>Sar</taxon>
        <taxon>Alveolata</taxon>
        <taxon>Dinophyceae</taxon>
        <taxon>Prorocentrales</taxon>
        <taxon>Prorocentraceae</taxon>
        <taxon>Prorocentrum</taxon>
    </lineage>
</organism>
<name>A0ABN9W4F6_9DINO</name>
<evidence type="ECO:0000313" key="2">
    <source>
        <dbReference type="EMBL" id="CAK0880173.1"/>
    </source>
</evidence>
<evidence type="ECO:0000256" key="1">
    <source>
        <dbReference type="SAM" id="MobiDB-lite"/>
    </source>
</evidence>
<sequence length="88" mass="9780">MAPRLEKGNGLIERAGSRYGPSLPSLLPMPPGLQVHGDRDGRIVPVRWGSPALPHELQLMSYGYLRPLEAETSGDPWVYPWRFPETSA</sequence>
<dbReference type="Proteomes" id="UP001189429">
    <property type="component" value="Unassembled WGS sequence"/>
</dbReference>
<dbReference type="EMBL" id="CAUYUJ010018048">
    <property type="protein sequence ID" value="CAK0880173.1"/>
    <property type="molecule type" value="Genomic_DNA"/>
</dbReference>
<keyword evidence="3" id="KW-1185">Reference proteome</keyword>
<reference evidence="2" key="1">
    <citation type="submission" date="2023-10" db="EMBL/GenBank/DDBJ databases">
        <authorList>
            <person name="Chen Y."/>
            <person name="Shah S."/>
            <person name="Dougan E. K."/>
            <person name="Thang M."/>
            <person name="Chan C."/>
        </authorList>
    </citation>
    <scope>NUCLEOTIDE SEQUENCE [LARGE SCALE GENOMIC DNA]</scope>
</reference>
<accession>A0ABN9W4F6</accession>
<gene>
    <name evidence="2" type="ORF">PCOR1329_LOCUS63394</name>
</gene>
<protein>
    <submittedName>
        <fullName evidence="2">Uncharacterized protein</fullName>
    </submittedName>
</protein>
<evidence type="ECO:0000313" key="3">
    <source>
        <dbReference type="Proteomes" id="UP001189429"/>
    </source>
</evidence>
<feature type="region of interest" description="Disordered" evidence="1">
    <location>
        <begin position="1"/>
        <end position="25"/>
    </location>
</feature>
<comment type="caution">
    <text evidence="2">The sequence shown here is derived from an EMBL/GenBank/DDBJ whole genome shotgun (WGS) entry which is preliminary data.</text>
</comment>